<reference evidence="1 2" key="1">
    <citation type="submission" date="2019-02" db="EMBL/GenBank/DDBJ databases">
        <title>Opniocepnalus argus genome.</title>
        <authorList>
            <person name="Zhou C."/>
            <person name="Xiao S."/>
        </authorList>
    </citation>
    <scope>NUCLEOTIDE SEQUENCE [LARGE SCALE GENOMIC DNA]</scope>
    <source>
        <strain evidence="1">OARG1902GOOAL</strain>
        <tissue evidence="1">Muscle</tissue>
    </source>
</reference>
<protein>
    <submittedName>
        <fullName evidence="1">Uncharacterized protein</fullName>
    </submittedName>
</protein>
<dbReference type="AlphaFoldDB" id="A0A6G1Q0E3"/>
<sequence length="71" mass="7830">MQRHFVLHTHIYRSSPCLYVCLSLSLSVNCIPRGLSALMNPLLPCEISGLPEKSPSLIEHESLLLPMSAQG</sequence>
<name>A0A6G1Q0E3_CHAAH</name>
<gene>
    <name evidence="1" type="ORF">EXN66_Car011540</name>
</gene>
<dbReference type="EMBL" id="CM015722">
    <property type="protein sequence ID" value="KAF3695864.1"/>
    <property type="molecule type" value="Genomic_DNA"/>
</dbReference>
<proteinExistence type="predicted"/>
<accession>A0A6G1Q0E3</accession>
<evidence type="ECO:0000313" key="2">
    <source>
        <dbReference type="Proteomes" id="UP000503349"/>
    </source>
</evidence>
<organism evidence="1 2">
    <name type="scientific">Channa argus</name>
    <name type="common">Northern snakehead</name>
    <name type="synonym">Ophicephalus argus</name>
    <dbReference type="NCBI Taxonomy" id="215402"/>
    <lineage>
        <taxon>Eukaryota</taxon>
        <taxon>Metazoa</taxon>
        <taxon>Chordata</taxon>
        <taxon>Craniata</taxon>
        <taxon>Vertebrata</taxon>
        <taxon>Euteleostomi</taxon>
        <taxon>Actinopterygii</taxon>
        <taxon>Neopterygii</taxon>
        <taxon>Teleostei</taxon>
        <taxon>Neoteleostei</taxon>
        <taxon>Acanthomorphata</taxon>
        <taxon>Anabantaria</taxon>
        <taxon>Anabantiformes</taxon>
        <taxon>Channoidei</taxon>
        <taxon>Channidae</taxon>
        <taxon>Channa</taxon>
    </lineage>
</organism>
<evidence type="ECO:0000313" key="1">
    <source>
        <dbReference type="EMBL" id="KAF3695864.1"/>
    </source>
</evidence>
<dbReference type="Proteomes" id="UP000503349">
    <property type="component" value="Chromosome 11"/>
</dbReference>
<keyword evidence="2" id="KW-1185">Reference proteome</keyword>
<reference evidence="2" key="2">
    <citation type="submission" date="2019-02" db="EMBL/GenBank/DDBJ databases">
        <title>Opniocepnalus argus Var Kimnra genome.</title>
        <authorList>
            <person name="Zhou C."/>
            <person name="Xiao S."/>
        </authorList>
    </citation>
    <scope>NUCLEOTIDE SEQUENCE [LARGE SCALE GENOMIC DNA]</scope>
</reference>